<dbReference type="EMBL" id="CAJOBD010001096">
    <property type="protein sequence ID" value="CAF3759795.1"/>
    <property type="molecule type" value="Genomic_DNA"/>
</dbReference>
<evidence type="ECO:0000313" key="12">
    <source>
        <dbReference type="EMBL" id="CAF3759795.1"/>
    </source>
</evidence>
<dbReference type="EMBL" id="CAJOBE010003597">
    <property type="protein sequence ID" value="CAF3890075.1"/>
    <property type="molecule type" value="Genomic_DNA"/>
</dbReference>
<evidence type="ECO:0000313" key="14">
    <source>
        <dbReference type="Proteomes" id="UP000663864"/>
    </source>
</evidence>
<keyword evidence="4" id="KW-0689">Ribosomal protein</keyword>
<evidence type="ECO:0000256" key="3">
    <source>
        <dbReference type="ARBA" id="ARBA00022946"/>
    </source>
</evidence>
<evidence type="ECO:0000256" key="6">
    <source>
        <dbReference type="ARBA" id="ARBA00023274"/>
    </source>
</evidence>
<accession>A0A814H0V2</accession>
<evidence type="ECO:0000313" key="11">
    <source>
        <dbReference type="EMBL" id="CAF1226750.1"/>
    </source>
</evidence>
<comment type="similarity">
    <text evidence="2">Belongs to the mitochondrion-specific ribosomal protein mS26 family.</text>
</comment>
<dbReference type="AlphaFoldDB" id="A0A814H0V2"/>
<dbReference type="Proteomes" id="UP000663864">
    <property type="component" value="Unassembled WGS sequence"/>
</dbReference>
<evidence type="ECO:0000256" key="1">
    <source>
        <dbReference type="ARBA" id="ARBA00004173"/>
    </source>
</evidence>
<comment type="subcellular location">
    <subcellularLocation>
        <location evidence="1">Mitochondrion</location>
    </subcellularLocation>
</comment>
<proteinExistence type="inferred from homology"/>
<comment type="caution">
    <text evidence="10">The sequence shown here is derived from an EMBL/GenBank/DDBJ whole genome shotgun (WGS) entry which is preliminary data.</text>
</comment>
<feature type="region of interest" description="Disordered" evidence="9">
    <location>
        <begin position="200"/>
        <end position="221"/>
    </location>
</feature>
<protein>
    <recommendedName>
        <fullName evidence="7">Small ribosomal subunit protein mS26</fullName>
    </recommendedName>
    <alternativeName>
        <fullName evidence="8">28S ribosomal protein S26, mitochondrial</fullName>
    </alternativeName>
</protein>
<organism evidence="10 14">
    <name type="scientific">Rotaria sordida</name>
    <dbReference type="NCBI Taxonomy" id="392033"/>
    <lineage>
        <taxon>Eukaryota</taxon>
        <taxon>Metazoa</taxon>
        <taxon>Spiralia</taxon>
        <taxon>Gnathifera</taxon>
        <taxon>Rotifera</taxon>
        <taxon>Eurotatoria</taxon>
        <taxon>Bdelloidea</taxon>
        <taxon>Philodinida</taxon>
        <taxon>Philodinidae</taxon>
        <taxon>Rotaria</taxon>
    </lineage>
</organism>
<dbReference type="InterPro" id="IPR026140">
    <property type="entry name" value="Ribosomal_mS26"/>
</dbReference>
<name>A0A814H0V2_9BILA</name>
<evidence type="ECO:0000256" key="9">
    <source>
        <dbReference type="SAM" id="MobiDB-lite"/>
    </source>
</evidence>
<dbReference type="PANTHER" id="PTHR21035">
    <property type="entry name" value="28S RIBOSOMAL PROTEIN S26, MITOCHONDRIAL"/>
    <property type="match status" value="1"/>
</dbReference>
<dbReference type="Proteomes" id="UP000663874">
    <property type="component" value="Unassembled WGS sequence"/>
</dbReference>
<dbReference type="PANTHER" id="PTHR21035:SF2">
    <property type="entry name" value="SMALL RIBOSOMAL SUBUNIT PROTEIN MS26"/>
    <property type="match status" value="1"/>
</dbReference>
<dbReference type="EMBL" id="CAJNOU010001593">
    <property type="protein sequence ID" value="CAF1226750.1"/>
    <property type="molecule type" value="Genomic_DNA"/>
</dbReference>
<dbReference type="Proteomes" id="UP000663889">
    <property type="component" value="Unassembled WGS sequence"/>
</dbReference>
<evidence type="ECO:0000256" key="4">
    <source>
        <dbReference type="ARBA" id="ARBA00022980"/>
    </source>
</evidence>
<evidence type="ECO:0000256" key="8">
    <source>
        <dbReference type="ARBA" id="ARBA00035344"/>
    </source>
</evidence>
<sequence length="221" mass="26342">MTTIRLKLPPNLYRPWKPLYRQRSKKEKDPPAPYTPLEQQIYDHAKIKFDQRVNILRSIFAQERQSLSTKSRFAQLQLKAEEQEFKQLINMVKQENERLLAMRRNDERLALEEEERLRSQVLNILSEKEFNKHLNIEEEVKQIKKESRSWVNPNDLSREIERMLNEKHDYNFSIDLTGIKRTQSGKDIVDQNKPDLVSISPFELEPKNVARKPPGASKYEE</sequence>
<reference evidence="10" key="1">
    <citation type="submission" date="2021-02" db="EMBL/GenBank/DDBJ databases">
        <authorList>
            <person name="Nowell W R."/>
        </authorList>
    </citation>
    <scope>NUCLEOTIDE SEQUENCE</scope>
</reference>
<dbReference type="EMBL" id="CAJNOT010000503">
    <property type="protein sequence ID" value="CAF1003427.1"/>
    <property type="molecule type" value="Genomic_DNA"/>
</dbReference>
<dbReference type="Proteomes" id="UP000663836">
    <property type="component" value="Unassembled WGS sequence"/>
</dbReference>
<evidence type="ECO:0000313" key="10">
    <source>
        <dbReference type="EMBL" id="CAF1003427.1"/>
    </source>
</evidence>
<keyword evidence="3" id="KW-0809">Transit peptide</keyword>
<keyword evidence="6" id="KW-0687">Ribonucleoprotein</keyword>
<evidence type="ECO:0000256" key="2">
    <source>
        <dbReference type="ARBA" id="ARBA00009672"/>
    </source>
</evidence>
<dbReference type="GO" id="GO:0005763">
    <property type="term" value="C:mitochondrial small ribosomal subunit"/>
    <property type="evidence" value="ECO:0007669"/>
    <property type="project" value="InterPro"/>
</dbReference>
<evidence type="ECO:0000313" key="13">
    <source>
        <dbReference type="EMBL" id="CAF3890075.1"/>
    </source>
</evidence>
<evidence type="ECO:0000256" key="7">
    <source>
        <dbReference type="ARBA" id="ARBA00035138"/>
    </source>
</evidence>
<keyword evidence="5" id="KW-0496">Mitochondrion</keyword>
<evidence type="ECO:0000256" key="5">
    <source>
        <dbReference type="ARBA" id="ARBA00023128"/>
    </source>
</evidence>
<dbReference type="Pfam" id="PF14943">
    <property type="entry name" value="MRP-S26"/>
    <property type="match status" value="1"/>
</dbReference>
<gene>
    <name evidence="13" type="ORF">FNK824_LOCUS20008</name>
    <name evidence="12" type="ORF">JBS370_LOCUS13054</name>
    <name evidence="11" type="ORF">SEV965_LOCUS22477</name>
    <name evidence="10" type="ORF">ZHD862_LOCUS12650</name>
</gene>